<feature type="region of interest" description="Disordered" evidence="1">
    <location>
        <begin position="31"/>
        <end position="50"/>
    </location>
</feature>
<accession>A0A9X3ITM1</accession>
<dbReference type="Proteomes" id="UP001150924">
    <property type="component" value="Unassembled WGS sequence"/>
</dbReference>
<proteinExistence type="predicted"/>
<feature type="compositionally biased region" description="Low complexity" evidence="1">
    <location>
        <begin position="38"/>
        <end position="50"/>
    </location>
</feature>
<protein>
    <submittedName>
        <fullName evidence="2">Uncharacterized protein</fullName>
    </submittedName>
</protein>
<name>A0A9X3ITM1_9BACT</name>
<evidence type="ECO:0000313" key="3">
    <source>
        <dbReference type="Proteomes" id="UP001150924"/>
    </source>
</evidence>
<organism evidence="2 3">
    <name type="scientific">Nannocystis pusilla</name>
    <dbReference type="NCBI Taxonomy" id="889268"/>
    <lineage>
        <taxon>Bacteria</taxon>
        <taxon>Pseudomonadati</taxon>
        <taxon>Myxococcota</taxon>
        <taxon>Polyangia</taxon>
        <taxon>Nannocystales</taxon>
        <taxon>Nannocystaceae</taxon>
        <taxon>Nannocystis</taxon>
    </lineage>
</organism>
<gene>
    <name evidence="2" type="ORF">OV079_00925</name>
</gene>
<sequence>MSDSGAGTSGRSSSGARGAWATWAWVQPSRSTAVNGGAPVSSSYSSAPSE</sequence>
<dbReference type="AlphaFoldDB" id="A0A9X3ITM1"/>
<reference evidence="2" key="1">
    <citation type="submission" date="2022-11" db="EMBL/GenBank/DDBJ databases">
        <title>Minimal conservation of predation-associated metabolite biosynthetic gene clusters underscores biosynthetic potential of Myxococcota including descriptions for ten novel species: Archangium lansinium sp. nov., Myxococcus landrumus sp. nov., Nannocystis bai.</title>
        <authorList>
            <person name="Ahearne A."/>
            <person name="Stevens C."/>
            <person name="Phillips K."/>
        </authorList>
    </citation>
    <scope>NUCLEOTIDE SEQUENCE</scope>
    <source>
        <strain evidence="2">Na p29</strain>
    </source>
</reference>
<dbReference type="EMBL" id="JAPNKE010000002">
    <property type="protein sequence ID" value="MCY1004152.1"/>
    <property type="molecule type" value="Genomic_DNA"/>
</dbReference>
<keyword evidence="3" id="KW-1185">Reference proteome</keyword>
<evidence type="ECO:0000256" key="1">
    <source>
        <dbReference type="SAM" id="MobiDB-lite"/>
    </source>
</evidence>
<comment type="caution">
    <text evidence="2">The sequence shown here is derived from an EMBL/GenBank/DDBJ whole genome shotgun (WGS) entry which is preliminary data.</text>
</comment>
<evidence type="ECO:0000313" key="2">
    <source>
        <dbReference type="EMBL" id="MCY1004152.1"/>
    </source>
</evidence>